<gene>
    <name evidence="1" type="ORF">SAMN05444374_102107</name>
</gene>
<dbReference type="AlphaFoldDB" id="A0A1I0SQ59"/>
<reference evidence="1 2" key="1">
    <citation type="submission" date="2016-10" db="EMBL/GenBank/DDBJ databases">
        <authorList>
            <person name="de Groot N.N."/>
        </authorList>
    </citation>
    <scope>NUCLEOTIDE SEQUENCE [LARGE SCALE GENOMIC DNA]</scope>
    <source>
        <strain evidence="1 2">DSM 44908</strain>
    </source>
</reference>
<sequence length="172" mass="18156">MRTRHTGPGRCDTAPVAAATAALLAVPWGDDLTPADVQTVAFALRLVHRTVDADPVLAGALDTARDQVCRAAESWYVALGRDADAASWEARAAFDDLCDVLQLADCSCGDPAAGYRVLAAAVADTVESIVRYLRARSGPPVPWEAGPDQTTVLHLRRVATEMTTVTGALSTR</sequence>
<dbReference type="Proteomes" id="UP000182054">
    <property type="component" value="Unassembled WGS sequence"/>
</dbReference>
<dbReference type="EMBL" id="FOJN01000002">
    <property type="protein sequence ID" value="SFA41664.1"/>
    <property type="molecule type" value="Genomic_DNA"/>
</dbReference>
<evidence type="ECO:0000313" key="2">
    <source>
        <dbReference type="Proteomes" id="UP000182054"/>
    </source>
</evidence>
<proteinExistence type="predicted"/>
<evidence type="ECO:0000313" key="1">
    <source>
        <dbReference type="EMBL" id="SFA41664.1"/>
    </source>
</evidence>
<accession>A0A1I0SQ59</accession>
<protein>
    <submittedName>
        <fullName evidence="1">Uncharacterized protein</fullName>
    </submittedName>
</protein>
<organism evidence="1 2">
    <name type="scientific">Rhodococcoides kroppenstedtii</name>
    <dbReference type="NCBI Taxonomy" id="293050"/>
    <lineage>
        <taxon>Bacteria</taxon>
        <taxon>Bacillati</taxon>
        <taxon>Actinomycetota</taxon>
        <taxon>Actinomycetes</taxon>
        <taxon>Mycobacteriales</taxon>
        <taxon>Nocardiaceae</taxon>
        <taxon>Rhodococcoides</taxon>
    </lineage>
</organism>
<name>A0A1I0SQ59_9NOCA</name>